<dbReference type="EMBL" id="JAAEAM010000030">
    <property type="protein sequence ID" value="NDV75307.1"/>
    <property type="molecule type" value="Genomic_DNA"/>
</dbReference>
<accession>A0A6B2MM83</accession>
<dbReference type="RefSeq" id="WP_052106038.1">
    <property type="nucleotide sequence ID" value="NZ_CAJPCY010000063.1"/>
</dbReference>
<dbReference type="InterPro" id="IPR029442">
    <property type="entry name" value="GyrI-like"/>
</dbReference>
<organism evidence="2">
    <name type="scientific">Burkholderia cenocepacia</name>
    <dbReference type="NCBI Taxonomy" id="95486"/>
    <lineage>
        <taxon>Bacteria</taxon>
        <taxon>Pseudomonadati</taxon>
        <taxon>Pseudomonadota</taxon>
        <taxon>Betaproteobacteria</taxon>
        <taxon>Burkholderiales</taxon>
        <taxon>Burkholderiaceae</taxon>
        <taxon>Burkholderia</taxon>
        <taxon>Burkholderia cepacia complex</taxon>
    </lineage>
</organism>
<dbReference type="Pfam" id="PF06445">
    <property type="entry name" value="GyrI-like"/>
    <property type="match status" value="1"/>
</dbReference>
<dbReference type="Gene3D" id="3.20.80.10">
    <property type="entry name" value="Regulatory factor, effector binding domain"/>
    <property type="match status" value="1"/>
</dbReference>
<feature type="domain" description="GyrI-like small molecule binding" evidence="1">
    <location>
        <begin position="8"/>
        <end position="74"/>
    </location>
</feature>
<dbReference type="InterPro" id="IPR011256">
    <property type="entry name" value="Reg_factor_effector_dom_sf"/>
</dbReference>
<proteinExistence type="predicted"/>
<gene>
    <name evidence="2" type="ORF">GFJ35_24995</name>
</gene>
<dbReference type="AlphaFoldDB" id="A0A6B2MM83"/>
<name>A0A6B2MM83_9BURK</name>
<evidence type="ECO:0000313" key="2">
    <source>
        <dbReference type="EMBL" id="NDV75307.1"/>
    </source>
</evidence>
<comment type="caution">
    <text evidence="2">The sequence shown here is derived from an EMBL/GenBank/DDBJ whole genome shotgun (WGS) entry which is preliminary data.</text>
</comment>
<dbReference type="SUPFAM" id="SSF55136">
    <property type="entry name" value="Probable bacterial effector-binding domain"/>
    <property type="match status" value="1"/>
</dbReference>
<sequence>MSASFRCVELEPQRYAVVEHAGHISIRHQTFHSIWNGWLPTSGFKAVDAPEFERYSGDYDPVTGAGVLEIRLPVEPSA</sequence>
<reference evidence="2" key="1">
    <citation type="submission" date="2019-11" db="EMBL/GenBank/DDBJ databases">
        <title>Burkholderia cenocepacia CF.</title>
        <authorList>
            <person name="Vianna E.F."/>
            <person name="Marques E.A."/>
            <person name="Albano R.M."/>
            <person name="Leao R.S."/>
        </authorList>
    </citation>
    <scope>NUCLEOTIDE SEQUENCE</scope>
    <source>
        <strain evidence="2">MS-2140</strain>
    </source>
</reference>
<evidence type="ECO:0000259" key="1">
    <source>
        <dbReference type="Pfam" id="PF06445"/>
    </source>
</evidence>
<protein>
    <recommendedName>
        <fullName evidence="1">GyrI-like small molecule binding domain-containing protein</fullName>
    </recommendedName>
</protein>